<gene>
    <name evidence="2" type="ORF">CfE428DRAFT_4176</name>
</gene>
<dbReference type="AlphaFoldDB" id="B4D5I7"/>
<dbReference type="RefSeq" id="WP_006981500.1">
    <property type="nucleotide sequence ID" value="NZ_ABVL01000013.1"/>
</dbReference>
<reference evidence="2 3" key="1">
    <citation type="journal article" date="2011" name="J. Bacteriol.">
        <title>Genome sequence of Chthoniobacter flavus Ellin428, an aerobic heterotrophic soil bacterium.</title>
        <authorList>
            <person name="Kant R."/>
            <person name="van Passel M.W."/>
            <person name="Palva A."/>
            <person name="Lucas S."/>
            <person name="Lapidus A."/>
            <person name="Glavina Del Rio T."/>
            <person name="Dalin E."/>
            <person name="Tice H."/>
            <person name="Bruce D."/>
            <person name="Goodwin L."/>
            <person name="Pitluck S."/>
            <person name="Larimer F.W."/>
            <person name="Land M.L."/>
            <person name="Hauser L."/>
            <person name="Sangwan P."/>
            <person name="de Vos W.M."/>
            <person name="Janssen P.H."/>
            <person name="Smidt H."/>
        </authorList>
    </citation>
    <scope>NUCLEOTIDE SEQUENCE [LARGE SCALE GENOMIC DNA]</scope>
    <source>
        <strain evidence="2 3">Ellin428</strain>
    </source>
</reference>
<dbReference type="Proteomes" id="UP000005824">
    <property type="component" value="Unassembled WGS sequence"/>
</dbReference>
<comment type="caution">
    <text evidence="2">The sequence shown here is derived from an EMBL/GenBank/DDBJ whole genome shotgun (WGS) entry which is preliminary data.</text>
</comment>
<sequence length="280" mass="31710">MSLFFLQLRGELWKLFARKRTYLGFGAFLALEVVILLLFQIPKVQRSWRHLLEDSGYVFEQYFSGITLAFQVVLGTTTLAFLYTALVSGDIVAKEVEDGTLRMTLCRPVSRLRVLAVKYLTCVLYTFALALFIGLSALVVGTLRQGTGGFFVFQPLEKLYVIYDFGPGLVRYLASLPALGLSLLSVTSFAFMMSCCNVKPAAATIATLTFFIADLIFRGLPYFESIKHWFISQHTETWYNVLRSPLPWQRMVEDYAYLFGVDATFVLIGVVIFCSRDFKS</sequence>
<evidence type="ECO:0000313" key="3">
    <source>
        <dbReference type="Proteomes" id="UP000005824"/>
    </source>
</evidence>
<proteinExistence type="predicted"/>
<feature type="transmembrane region" description="Helical" evidence="1">
    <location>
        <begin position="255"/>
        <end position="274"/>
    </location>
</feature>
<organism evidence="2 3">
    <name type="scientific">Chthoniobacter flavus Ellin428</name>
    <dbReference type="NCBI Taxonomy" id="497964"/>
    <lineage>
        <taxon>Bacteria</taxon>
        <taxon>Pseudomonadati</taxon>
        <taxon>Verrucomicrobiota</taxon>
        <taxon>Spartobacteria</taxon>
        <taxon>Chthoniobacterales</taxon>
        <taxon>Chthoniobacteraceae</taxon>
        <taxon>Chthoniobacter</taxon>
    </lineage>
</organism>
<evidence type="ECO:0008006" key="4">
    <source>
        <dbReference type="Google" id="ProtNLM"/>
    </source>
</evidence>
<feature type="transmembrane region" description="Helical" evidence="1">
    <location>
        <begin position="200"/>
        <end position="220"/>
    </location>
</feature>
<keyword evidence="1" id="KW-0812">Transmembrane</keyword>
<dbReference type="InParanoid" id="B4D5I7"/>
<evidence type="ECO:0000313" key="2">
    <source>
        <dbReference type="EMBL" id="EDY18392.1"/>
    </source>
</evidence>
<accession>B4D5I7</accession>
<evidence type="ECO:0000256" key="1">
    <source>
        <dbReference type="SAM" id="Phobius"/>
    </source>
</evidence>
<name>B4D5I7_9BACT</name>
<dbReference type="STRING" id="497964.CfE428DRAFT_4176"/>
<dbReference type="eggNOG" id="COG1277">
    <property type="taxonomic scope" value="Bacteria"/>
</dbReference>
<keyword evidence="1" id="KW-0472">Membrane</keyword>
<dbReference type="EMBL" id="ABVL01000013">
    <property type="protein sequence ID" value="EDY18392.1"/>
    <property type="molecule type" value="Genomic_DNA"/>
</dbReference>
<feature type="transmembrane region" description="Helical" evidence="1">
    <location>
        <begin position="62"/>
        <end position="86"/>
    </location>
</feature>
<keyword evidence="1" id="KW-1133">Transmembrane helix</keyword>
<dbReference type="PANTHER" id="PTHR37305:SF1">
    <property type="entry name" value="MEMBRANE PROTEIN"/>
    <property type="match status" value="1"/>
</dbReference>
<dbReference type="Pfam" id="PF12730">
    <property type="entry name" value="ABC2_membrane_4"/>
    <property type="match status" value="1"/>
</dbReference>
<feature type="transmembrane region" description="Helical" evidence="1">
    <location>
        <begin position="169"/>
        <end position="193"/>
    </location>
</feature>
<feature type="transmembrane region" description="Helical" evidence="1">
    <location>
        <begin position="119"/>
        <end position="143"/>
    </location>
</feature>
<protein>
    <recommendedName>
        <fullName evidence="4">ABC transporter permease</fullName>
    </recommendedName>
</protein>
<dbReference type="PANTHER" id="PTHR37305">
    <property type="entry name" value="INTEGRAL MEMBRANE PROTEIN-RELATED"/>
    <property type="match status" value="1"/>
</dbReference>
<keyword evidence="3" id="KW-1185">Reference proteome</keyword>
<feature type="transmembrane region" description="Helical" evidence="1">
    <location>
        <begin position="21"/>
        <end position="42"/>
    </location>
</feature>